<accession>A0AAD7W9N2</accession>
<comment type="caution">
    <text evidence="2">The sequence shown here is derived from an EMBL/GenBank/DDBJ whole genome shotgun (WGS) entry which is preliminary data.</text>
</comment>
<proteinExistence type="predicted"/>
<name>A0AAD7W9N2_9TELE</name>
<reference evidence="2" key="1">
    <citation type="journal article" date="2023" name="Science">
        <title>Genome structures resolve the early diversification of teleost fishes.</title>
        <authorList>
            <person name="Parey E."/>
            <person name="Louis A."/>
            <person name="Montfort J."/>
            <person name="Bouchez O."/>
            <person name="Roques C."/>
            <person name="Iampietro C."/>
            <person name="Lluch J."/>
            <person name="Castinel A."/>
            <person name="Donnadieu C."/>
            <person name="Desvignes T."/>
            <person name="Floi Bucao C."/>
            <person name="Jouanno E."/>
            <person name="Wen M."/>
            <person name="Mejri S."/>
            <person name="Dirks R."/>
            <person name="Jansen H."/>
            <person name="Henkel C."/>
            <person name="Chen W.J."/>
            <person name="Zahm M."/>
            <person name="Cabau C."/>
            <person name="Klopp C."/>
            <person name="Thompson A.W."/>
            <person name="Robinson-Rechavi M."/>
            <person name="Braasch I."/>
            <person name="Lecointre G."/>
            <person name="Bobe J."/>
            <person name="Postlethwait J.H."/>
            <person name="Berthelot C."/>
            <person name="Roest Crollius H."/>
            <person name="Guiguen Y."/>
        </authorList>
    </citation>
    <scope>NUCLEOTIDE SEQUENCE</scope>
    <source>
        <strain evidence="2">NC1722</strain>
    </source>
</reference>
<feature type="region of interest" description="Disordered" evidence="1">
    <location>
        <begin position="1"/>
        <end position="20"/>
    </location>
</feature>
<dbReference type="AlphaFoldDB" id="A0AAD7W9N2"/>
<gene>
    <name evidence="2" type="ORF">AAFF_G00124190</name>
</gene>
<evidence type="ECO:0000256" key="1">
    <source>
        <dbReference type="SAM" id="MobiDB-lite"/>
    </source>
</evidence>
<sequence length="68" mass="7585">MDTYPLGNGPTDGWTDRQRGDGLALTAPEIKTTVVQTCEESLRHRADGQWPSSEEGKNNPLFISHFRV</sequence>
<keyword evidence="3" id="KW-1185">Reference proteome</keyword>
<evidence type="ECO:0000313" key="3">
    <source>
        <dbReference type="Proteomes" id="UP001221898"/>
    </source>
</evidence>
<feature type="region of interest" description="Disordered" evidence="1">
    <location>
        <begin position="44"/>
        <end position="68"/>
    </location>
</feature>
<protein>
    <submittedName>
        <fullName evidence="2">Uncharacterized protein</fullName>
    </submittedName>
</protein>
<organism evidence="2 3">
    <name type="scientific">Aldrovandia affinis</name>
    <dbReference type="NCBI Taxonomy" id="143900"/>
    <lineage>
        <taxon>Eukaryota</taxon>
        <taxon>Metazoa</taxon>
        <taxon>Chordata</taxon>
        <taxon>Craniata</taxon>
        <taxon>Vertebrata</taxon>
        <taxon>Euteleostomi</taxon>
        <taxon>Actinopterygii</taxon>
        <taxon>Neopterygii</taxon>
        <taxon>Teleostei</taxon>
        <taxon>Notacanthiformes</taxon>
        <taxon>Halosauridae</taxon>
        <taxon>Aldrovandia</taxon>
    </lineage>
</organism>
<dbReference type="Proteomes" id="UP001221898">
    <property type="component" value="Unassembled WGS sequence"/>
</dbReference>
<evidence type="ECO:0000313" key="2">
    <source>
        <dbReference type="EMBL" id="KAJ8389022.1"/>
    </source>
</evidence>
<dbReference type="EMBL" id="JAINUG010000187">
    <property type="protein sequence ID" value="KAJ8389022.1"/>
    <property type="molecule type" value="Genomic_DNA"/>
</dbReference>